<protein>
    <recommendedName>
        <fullName evidence="13">Phosphoenolpyruvate carboxykinase [GTP]</fullName>
        <ecNumber evidence="4">4.1.1.32</ecNumber>
    </recommendedName>
</protein>
<accession>A0A3S5WKQ9</accession>
<keyword evidence="8" id="KW-0342">GTP-binding</keyword>
<dbReference type="GO" id="GO:0005829">
    <property type="term" value="C:cytosol"/>
    <property type="evidence" value="ECO:0007669"/>
    <property type="project" value="TreeGrafter"/>
</dbReference>
<dbReference type="AlphaFoldDB" id="A0A3S5WKQ9"/>
<evidence type="ECO:0000256" key="7">
    <source>
        <dbReference type="ARBA" id="ARBA00022793"/>
    </source>
</evidence>
<dbReference type="InterPro" id="IPR013035">
    <property type="entry name" value="PEP_carboxykinase_C"/>
</dbReference>
<evidence type="ECO:0000256" key="5">
    <source>
        <dbReference type="ARBA" id="ARBA00022723"/>
    </source>
</evidence>
<dbReference type="InterPro" id="IPR035078">
    <property type="entry name" value="PEP_carboxykinase_GTP_N"/>
</dbReference>
<keyword evidence="16" id="KW-0418">Kinase</keyword>
<reference evidence="16" key="1">
    <citation type="submission" date="2013-12" db="EMBL/GenBank/DDBJ databases">
        <authorList>
            <person name="Lee J.-S."/>
        </authorList>
    </citation>
    <scope>NUCLEOTIDE SEQUENCE</scope>
</reference>
<dbReference type="GO" id="GO:0042594">
    <property type="term" value="P:response to starvation"/>
    <property type="evidence" value="ECO:0007669"/>
    <property type="project" value="TreeGrafter"/>
</dbReference>
<keyword evidence="10" id="KW-0456">Lyase</keyword>
<dbReference type="SUPFAM" id="SSF68923">
    <property type="entry name" value="PEP carboxykinase N-terminal domain"/>
    <property type="match status" value="1"/>
</dbReference>
<evidence type="ECO:0000256" key="11">
    <source>
        <dbReference type="ARBA" id="ARBA00051400"/>
    </source>
</evidence>
<comment type="catalytic activity">
    <reaction evidence="11">
        <text>oxaloacetate + GTP = phosphoenolpyruvate + GDP + CO2</text>
        <dbReference type="Rhea" id="RHEA:10388"/>
        <dbReference type="ChEBI" id="CHEBI:16452"/>
        <dbReference type="ChEBI" id="CHEBI:16526"/>
        <dbReference type="ChEBI" id="CHEBI:37565"/>
        <dbReference type="ChEBI" id="CHEBI:58189"/>
        <dbReference type="ChEBI" id="CHEBI:58702"/>
        <dbReference type="EC" id="4.1.1.32"/>
    </reaction>
</comment>
<evidence type="ECO:0000256" key="12">
    <source>
        <dbReference type="ARBA" id="ARBA00058806"/>
    </source>
</evidence>
<comment type="function">
    <text evidence="12">Catalyzes the conversion of oxaloacetate (OAA) to phosphoenolpyruvate (PEP), the rate-limiting step in the metabolic pathway that produces glucose from lactate and other precursors derived from the citric acid cycle.</text>
</comment>
<evidence type="ECO:0000256" key="1">
    <source>
        <dbReference type="ARBA" id="ARBA00001936"/>
    </source>
</evidence>
<gene>
    <name evidence="16" type="primary">PEPCK</name>
</gene>
<proteinExistence type="evidence at transcript level"/>
<keyword evidence="16" id="KW-0670">Pyruvate</keyword>
<dbReference type="NCBIfam" id="NF003253">
    <property type="entry name" value="PRK04210.1"/>
    <property type="match status" value="1"/>
</dbReference>
<evidence type="ECO:0000256" key="3">
    <source>
        <dbReference type="ARBA" id="ARBA00011245"/>
    </source>
</evidence>
<evidence type="ECO:0000256" key="2">
    <source>
        <dbReference type="ARBA" id="ARBA00005796"/>
    </source>
</evidence>
<dbReference type="GO" id="GO:0033993">
    <property type="term" value="P:response to lipid"/>
    <property type="evidence" value="ECO:0007669"/>
    <property type="project" value="TreeGrafter"/>
</dbReference>
<sequence>MPNLSELNFEERTPVIFRQSSGAKTGEIPCRISHGSWESLPAQVASWVKAQIELCQPDSLHIIDGSISEEIRLKEQLVKAGVIIPLPKYENCFLTRTDPKDVARVESKTFISTPEKIETVPPTAEGINGTLGNWMAPEELDEKVKQKFPGCMRGRTMYMIPFSMGPVGGPLSKNGIELTDSCYVAISMSIMTRVGSRVMDCVRKSGEFVKCLHSVGKPLTPGQKDVMWPCNPEETMIAHRPHSSEIISFGSGYGGNSLLGKKCFALRIGSALARQQGWFAEHMLVMGLKKHDSEERRYVCAAFPSACGKTNLAMLNPTLPGYDVTCVGDDIAWLRFDNEGSLRAINPENGFFGVAPGTSDDSNPIAMQTIFKNTLFTNVAMTDDGGVWWEGMTEEAPAHLIDWLGQDWTPDSGKKAAHPNSRFCAPAENCPILDENWEDPQGVKIDAILFGGRRPEGVPLVSESLNWQHGVFMGAALKSEATAAAEHKGKMVMHDPFSMRPFFGYNFGHYLKHWLDMGAKHSATVPRIFMVNWFRKSSAGKFLWPGFGENVRVLDWIMRRCDGYEDIATKSPIGYIPTEESLNTEGLGNIDWAQLFSTPRDFWLDEVSELRQYFKQQVGYSLPQEIQSELDALEKRFNA</sequence>
<feature type="domain" description="Phosphoenolpyruvate carboxykinase C-terminal P-loop" evidence="14">
    <location>
        <begin position="278"/>
        <end position="636"/>
    </location>
</feature>
<dbReference type="PIRSF" id="PIRSF001348">
    <property type="entry name" value="PEP_carboxykinase_GTP"/>
    <property type="match status" value="1"/>
</dbReference>
<dbReference type="FunFam" id="3.90.228.20:FF:000005">
    <property type="entry name" value="Phosphoenolpyruvate carboxykinase [GTP], mitochondrial"/>
    <property type="match status" value="1"/>
</dbReference>
<evidence type="ECO:0000259" key="14">
    <source>
        <dbReference type="Pfam" id="PF00821"/>
    </source>
</evidence>
<keyword evidence="16" id="KW-0808">Transferase</keyword>
<dbReference type="GO" id="GO:0071333">
    <property type="term" value="P:cellular response to glucose stimulus"/>
    <property type="evidence" value="ECO:0007669"/>
    <property type="project" value="TreeGrafter"/>
</dbReference>
<keyword evidence="6" id="KW-0547">Nucleotide-binding</keyword>
<evidence type="ECO:0000259" key="15">
    <source>
        <dbReference type="Pfam" id="PF17297"/>
    </source>
</evidence>
<dbReference type="Gene3D" id="2.170.8.10">
    <property type="entry name" value="Phosphoenolpyruvate Carboxykinase, domain 2"/>
    <property type="match status" value="1"/>
</dbReference>
<comment type="similarity">
    <text evidence="2">Belongs to the phosphoenolpyruvate carboxykinase [GTP] family.</text>
</comment>
<dbReference type="EC" id="4.1.1.32" evidence="4"/>
<dbReference type="InterPro" id="IPR008210">
    <property type="entry name" value="PEP_carboxykinase_N"/>
</dbReference>
<dbReference type="PROSITE" id="PS00505">
    <property type="entry name" value="PEPCK_GTP"/>
    <property type="match status" value="1"/>
</dbReference>
<dbReference type="HAMAP" id="MF_00452">
    <property type="entry name" value="PEPCK_GTP"/>
    <property type="match status" value="1"/>
</dbReference>
<keyword evidence="9" id="KW-0464">Manganese</keyword>
<dbReference type="Pfam" id="PF00821">
    <property type="entry name" value="PEPCK_GTP"/>
    <property type="match status" value="1"/>
</dbReference>
<evidence type="ECO:0000256" key="6">
    <source>
        <dbReference type="ARBA" id="ARBA00022741"/>
    </source>
</evidence>
<dbReference type="GO" id="GO:0006107">
    <property type="term" value="P:oxaloacetate metabolic process"/>
    <property type="evidence" value="ECO:0007669"/>
    <property type="project" value="TreeGrafter"/>
</dbReference>
<dbReference type="Gene3D" id="3.90.228.20">
    <property type="match status" value="1"/>
</dbReference>
<dbReference type="GO" id="GO:0030145">
    <property type="term" value="F:manganese ion binding"/>
    <property type="evidence" value="ECO:0007669"/>
    <property type="project" value="TreeGrafter"/>
</dbReference>
<dbReference type="InterPro" id="IPR018091">
    <property type="entry name" value="PEP_carboxykin_GTP_CS"/>
</dbReference>
<dbReference type="Pfam" id="PF17297">
    <property type="entry name" value="PEPCK_N"/>
    <property type="match status" value="1"/>
</dbReference>
<organism evidence="16">
    <name type="scientific">Tigriopus japonicus</name>
    <name type="common">Copepod</name>
    <dbReference type="NCBI Taxonomy" id="158387"/>
    <lineage>
        <taxon>Eukaryota</taxon>
        <taxon>Metazoa</taxon>
        <taxon>Ecdysozoa</taxon>
        <taxon>Arthropoda</taxon>
        <taxon>Crustacea</taxon>
        <taxon>Multicrustacea</taxon>
        <taxon>Hexanauplia</taxon>
        <taxon>Copepoda</taxon>
        <taxon>Harpacticoida</taxon>
        <taxon>Harpacticidae</taxon>
        <taxon>Tigriopus</taxon>
    </lineage>
</organism>
<dbReference type="InterPro" id="IPR008209">
    <property type="entry name" value="PEP_carboxykinase_GTP"/>
</dbReference>
<dbReference type="InterPro" id="IPR035077">
    <property type="entry name" value="PEP_carboxykinase_GTP_C"/>
</dbReference>
<dbReference type="CDD" id="cd00819">
    <property type="entry name" value="PEPCK_GTP"/>
    <property type="match status" value="1"/>
</dbReference>
<evidence type="ECO:0000256" key="10">
    <source>
        <dbReference type="ARBA" id="ARBA00023239"/>
    </source>
</evidence>
<dbReference type="GO" id="GO:0016301">
    <property type="term" value="F:kinase activity"/>
    <property type="evidence" value="ECO:0007669"/>
    <property type="project" value="UniProtKB-KW"/>
</dbReference>
<dbReference type="SUPFAM" id="SSF53795">
    <property type="entry name" value="PEP carboxykinase-like"/>
    <property type="match status" value="1"/>
</dbReference>
<comment type="cofactor">
    <cofactor evidence="1">
        <name>Mn(2+)</name>
        <dbReference type="ChEBI" id="CHEBI:29035"/>
    </cofactor>
</comment>
<dbReference type="GO" id="GO:0046327">
    <property type="term" value="P:glycerol biosynthetic process from pyruvate"/>
    <property type="evidence" value="ECO:0007669"/>
    <property type="project" value="TreeGrafter"/>
</dbReference>
<evidence type="ECO:0000256" key="13">
    <source>
        <dbReference type="ARBA" id="ARBA00072283"/>
    </source>
</evidence>
<dbReference type="FunFam" id="3.40.449.10:FF:000003">
    <property type="entry name" value="Phosphoenolpyruvate carboxykinase, cytosolic [GTP]"/>
    <property type="match status" value="1"/>
</dbReference>
<dbReference type="GO" id="GO:0005525">
    <property type="term" value="F:GTP binding"/>
    <property type="evidence" value="ECO:0007669"/>
    <property type="project" value="UniProtKB-KW"/>
</dbReference>
<dbReference type="EMBL" id="KF951016">
    <property type="protein sequence ID" value="AIW65579.1"/>
    <property type="molecule type" value="mRNA"/>
</dbReference>
<keyword evidence="7" id="KW-0210">Decarboxylase</keyword>
<evidence type="ECO:0000256" key="4">
    <source>
        <dbReference type="ARBA" id="ARBA00012306"/>
    </source>
</evidence>
<dbReference type="Gene3D" id="3.40.449.10">
    <property type="entry name" value="Phosphoenolpyruvate Carboxykinase, domain 1"/>
    <property type="match status" value="1"/>
</dbReference>
<evidence type="ECO:0000313" key="16">
    <source>
        <dbReference type="EMBL" id="AIW65579.1"/>
    </source>
</evidence>
<name>A0A3S5WKQ9_TIGJA</name>
<dbReference type="PANTHER" id="PTHR11561">
    <property type="entry name" value="PHOSPHOENOLPYRUVATE CARBOXYKINASE"/>
    <property type="match status" value="1"/>
</dbReference>
<evidence type="ECO:0000256" key="8">
    <source>
        <dbReference type="ARBA" id="ARBA00023134"/>
    </source>
</evidence>
<keyword evidence="5" id="KW-0479">Metal-binding</keyword>
<dbReference type="GO" id="GO:0006094">
    <property type="term" value="P:gluconeogenesis"/>
    <property type="evidence" value="ECO:0007669"/>
    <property type="project" value="InterPro"/>
</dbReference>
<comment type="subunit">
    <text evidence="3">Monomer.</text>
</comment>
<dbReference type="PANTHER" id="PTHR11561:SF0">
    <property type="entry name" value="PHOSPHOENOLPYRUVATE CARBOXYKINASE [GTP]-RELATED"/>
    <property type="match status" value="1"/>
</dbReference>
<dbReference type="GO" id="GO:0019543">
    <property type="term" value="P:propionate catabolic process"/>
    <property type="evidence" value="ECO:0007669"/>
    <property type="project" value="TreeGrafter"/>
</dbReference>
<evidence type="ECO:0000256" key="9">
    <source>
        <dbReference type="ARBA" id="ARBA00023211"/>
    </source>
</evidence>
<dbReference type="GO" id="GO:0004613">
    <property type="term" value="F:phosphoenolpyruvate carboxykinase (GTP) activity"/>
    <property type="evidence" value="ECO:0007669"/>
    <property type="project" value="UniProtKB-EC"/>
</dbReference>
<feature type="domain" description="Phosphoenolpyruvate carboxykinase GTP-utilising N-terminal" evidence="15">
    <location>
        <begin position="47"/>
        <end position="274"/>
    </location>
</feature>